<organism evidence="1 2">
    <name type="scientific">Mycena chlorophos</name>
    <name type="common">Agaric fungus</name>
    <name type="synonym">Agaricus chlorophos</name>
    <dbReference type="NCBI Taxonomy" id="658473"/>
    <lineage>
        <taxon>Eukaryota</taxon>
        <taxon>Fungi</taxon>
        <taxon>Dikarya</taxon>
        <taxon>Basidiomycota</taxon>
        <taxon>Agaricomycotina</taxon>
        <taxon>Agaricomycetes</taxon>
        <taxon>Agaricomycetidae</taxon>
        <taxon>Agaricales</taxon>
        <taxon>Marasmiineae</taxon>
        <taxon>Mycenaceae</taxon>
        <taxon>Mycena</taxon>
    </lineage>
</organism>
<reference evidence="1" key="1">
    <citation type="submission" date="2014-09" db="EMBL/GenBank/DDBJ databases">
        <title>Genome sequence of the luminous mushroom Mycena chlorophos for searching fungal bioluminescence genes.</title>
        <authorList>
            <person name="Tanaka Y."/>
            <person name="Kasuga D."/>
            <person name="Oba Y."/>
            <person name="Hase S."/>
            <person name="Sato K."/>
            <person name="Oba Y."/>
            <person name="Sakakibara Y."/>
        </authorList>
    </citation>
    <scope>NUCLEOTIDE SEQUENCE</scope>
</reference>
<name>A0ABQ0KYP8_MYCCL</name>
<proteinExistence type="predicted"/>
<evidence type="ECO:0000313" key="2">
    <source>
        <dbReference type="Proteomes" id="UP000815677"/>
    </source>
</evidence>
<evidence type="ECO:0000313" key="1">
    <source>
        <dbReference type="EMBL" id="GAT43299.1"/>
    </source>
</evidence>
<dbReference type="EMBL" id="DF838807">
    <property type="protein sequence ID" value="GAT43299.1"/>
    <property type="molecule type" value="Genomic_DNA"/>
</dbReference>
<gene>
    <name evidence="1" type="ORF">MCHLO_00988</name>
</gene>
<protein>
    <submittedName>
        <fullName evidence="1">Uncharacterized protein</fullName>
    </submittedName>
</protein>
<dbReference type="Proteomes" id="UP000815677">
    <property type="component" value="Unassembled WGS sequence"/>
</dbReference>
<keyword evidence="2" id="KW-1185">Reference proteome</keyword>
<sequence>MHSTTNPYKLVTTTTDNDEEKEAIPAKSIRRTLNSLAPVAAVLADRPRRTPNVLETTTRKGEVVVFSVKTNRHVTWACIRVLVNFRDHLGQPRVSRVQGQELKEFRAIEPSGWRLVLYLPASVLDNTYPNST</sequence>
<accession>A0ABQ0KYP8</accession>